<dbReference type="Gene3D" id="3.40.50.1000">
    <property type="entry name" value="HAD superfamily/HAD-like"/>
    <property type="match status" value="1"/>
</dbReference>
<dbReference type="Gene3D" id="1.10.150.240">
    <property type="entry name" value="Putative phosphatase, domain 2"/>
    <property type="match status" value="1"/>
</dbReference>
<comment type="caution">
    <text evidence="1">The sequence shown here is derived from an EMBL/GenBank/DDBJ whole genome shotgun (WGS) entry which is preliminary data.</text>
</comment>
<accession>A0ABS4FU54</accession>
<dbReference type="CDD" id="cd07505">
    <property type="entry name" value="HAD_BPGM-like"/>
    <property type="match status" value="1"/>
</dbReference>
<dbReference type="NCBIfam" id="TIGR01509">
    <property type="entry name" value="HAD-SF-IA-v3"/>
    <property type="match status" value="1"/>
</dbReference>
<dbReference type="InterPro" id="IPR023214">
    <property type="entry name" value="HAD_sf"/>
</dbReference>
<dbReference type="Proteomes" id="UP001519272">
    <property type="component" value="Unassembled WGS sequence"/>
</dbReference>
<dbReference type="InterPro" id="IPR023198">
    <property type="entry name" value="PGP-like_dom2"/>
</dbReference>
<proteinExistence type="predicted"/>
<dbReference type="InterPro" id="IPR006439">
    <property type="entry name" value="HAD-SF_hydro_IA"/>
</dbReference>
<name>A0ABS4FU54_9BACL</name>
<organism evidence="1 2">
    <name type="scientific">Paenibacillus turicensis</name>
    <dbReference type="NCBI Taxonomy" id="160487"/>
    <lineage>
        <taxon>Bacteria</taxon>
        <taxon>Bacillati</taxon>
        <taxon>Bacillota</taxon>
        <taxon>Bacilli</taxon>
        <taxon>Bacillales</taxon>
        <taxon>Paenibacillaceae</taxon>
        <taxon>Paenibacillus</taxon>
    </lineage>
</organism>
<dbReference type="RefSeq" id="WP_210089723.1">
    <property type="nucleotide sequence ID" value="NZ_JAGGKG010000013.1"/>
</dbReference>
<evidence type="ECO:0000313" key="1">
    <source>
        <dbReference type="EMBL" id="MBP1906112.1"/>
    </source>
</evidence>
<dbReference type="InterPro" id="IPR041492">
    <property type="entry name" value="HAD_2"/>
</dbReference>
<dbReference type="SFLD" id="SFLDG01129">
    <property type="entry name" value="C1.5:_HAD__Beta-PGM__Phosphata"/>
    <property type="match status" value="1"/>
</dbReference>
<dbReference type="SUPFAM" id="SSF56784">
    <property type="entry name" value="HAD-like"/>
    <property type="match status" value="1"/>
</dbReference>
<protein>
    <submittedName>
        <fullName evidence="1">Beta-phosphoglucomutase-like phosphatase (HAD superfamily)</fullName>
    </submittedName>
</protein>
<evidence type="ECO:0000313" key="2">
    <source>
        <dbReference type="Proteomes" id="UP001519272"/>
    </source>
</evidence>
<dbReference type="PANTHER" id="PTHR43434:SF1">
    <property type="entry name" value="PHOSPHOGLYCOLATE PHOSPHATASE"/>
    <property type="match status" value="1"/>
</dbReference>
<dbReference type="InterPro" id="IPR036412">
    <property type="entry name" value="HAD-like_sf"/>
</dbReference>
<sequence length="243" mass="28085">MFTNKKVVFFDMDGTLIDSVGIWNEVDRKLIFQLGGAEVSSEEVQVQRDTVLRHFSSDTNPYLKYCENLKEKYSSQLTAEEVVKLRYEIANDFLTNEVNYKKDVEKVLVKLKTSGLTLIITTTTKKSVIDIYRTLNHNIINKAPLDQFFSNIYTREDVTEIKPNPEIYHKVMGELNVEPEECLIFEDSLIGVDAANRAGIEVVAMYDKYSDHERDEINEKADYAFDHYEAVLEVIEAELEMKN</sequence>
<dbReference type="InterPro" id="IPR050155">
    <property type="entry name" value="HAD-like_hydrolase_sf"/>
</dbReference>
<keyword evidence="2" id="KW-1185">Reference proteome</keyword>
<dbReference type="Pfam" id="PF13419">
    <property type="entry name" value="HAD_2"/>
    <property type="match status" value="1"/>
</dbReference>
<reference evidence="1 2" key="1">
    <citation type="submission" date="2021-03" db="EMBL/GenBank/DDBJ databases">
        <title>Genomic Encyclopedia of Type Strains, Phase IV (KMG-IV): sequencing the most valuable type-strain genomes for metagenomic binning, comparative biology and taxonomic classification.</title>
        <authorList>
            <person name="Goeker M."/>
        </authorList>
    </citation>
    <scope>NUCLEOTIDE SEQUENCE [LARGE SCALE GENOMIC DNA]</scope>
    <source>
        <strain evidence="1 2">DSM 14349</strain>
    </source>
</reference>
<dbReference type="SFLD" id="SFLDS00003">
    <property type="entry name" value="Haloacid_Dehalogenase"/>
    <property type="match status" value="1"/>
</dbReference>
<dbReference type="EMBL" id="JAGGKG010000013">
    <property type="protein sequence ID" value="MBP1906112.1"/>
    <property type="molecule type" value="Genomic_DNA"/>
</dbReference>
<gene>
    <name evidence="1" type="ORF">J2Z32_002761</name>
</gene>
<dbReference type="PANTHER" id="PTHR43434">
    <property type="entry name" value="PHOSPHOGLYCOLATE PHOSPHATASE"/>
    <property type="match status" value="1"/>
</dbReference>